<accession>A0A4V3XFX7</accession>
<feature type="compositionally biased region" description="Low complexity" evidence="1">
    <location>
        <begin position="356"/>
        <end position="365"/>
    </location>
</feature>
<feature type="region of interest" description="Disordered" evidence="1">
    <location>
        <begin position="173"/>
        <end position="209"/>
    </location>
</feature>
<dbReference type="OrthoDB" id="2943086at2759"/>
<evidence type="ECO:0000313" key="2">
    <source>
        <dbReference type="EMBL" id="THH19223.1"/>
    </source>
</evidence>
<comment type="caution">
    <text evidence="2">The sequence shown here is derived from an EMBL/GenBank/DDBJ whole genome shotgun (WGS) entry which is preliminary data.</text>
</comment>
<organism evidence="2 3">
    <name type="scientific">Antrodiella citrinella</name>
    <dbReference type="NCBI Taxonomy" id="2447956"/>
    <lineage>
        <taxon>Eukaryota</taxon>
        <taxon>Fungi</taxon>
        <taxon>Dikarya</taxon>
        <taxon>Basidiomycota</taxon>
        <taxon>Agaricomycotina</taxon>
        <taxon>Agaricomycetes</taxon>
        <taxon>Polyporales</taxon>
        <taxon>Steccherinaceae</taxon>
        <taxon>Antrodiella</taxon>
    </lineage>
</organism>
<evidence type="ECO:0000256" key="1">
    <source>
        <dbReference type="SAM" id="MobiDB-lite"/>
    </source>
</evidence>
<feature type="region of interest" description="Disordered" evidence="1">
    <location>
        <begin position="344"/>
        <end position="389"/>
    </location>
</feature>
<feature type="region of interest" description="Disordered" evidence="1">
    <location>
        <begin position="247"/>
        <end position="269"/>
    </location>
</feature>
<keyword evidence="3" id="KW-1185">Reference proteome</keyword>
<feature type="compositionally biased region" description="Polar residues" evidence="1">
    <location>
        <begin position="310"/>
        <end position="320"/>
    </location>
</feature>
<sequence>MSVESTLDQEDWEEVEEEWWRSHYKNVPWSYRRQFLWSLDGFKYADHPSPPHYQNTLHNACGKAEVVEDAVAVEESLELHEELVGVKGAEAAMRRYESDVGITSLVPRTSHAPRYRILPLYTDELTEEDISAVQSRWDDQVRGLFGEAFRRSHLDTSYDWDFDQKVWNMDDVLDTPSRTSTSPDVVDLTDSELSAESEPPPSTPNADRKSYAQVVFVDRAGNAYSDKTVVAPSPAKPLNASALSFVPATGPSSEVPSRESSESPYTSPTYEFHFPSLSANPPSARTSTRSLPLNLEKDEQGFYIEVPSPSVLSNDSTRTATPKRPSASLLPAFLAEASNARNRHISKTRSIVDGLRSSTTSTSSDPPRRPKKAELPSPRSSVEDPELEEREVDVFVDPISNIDGWITSIENEALASASPLYNDGWIEGTTKGRRAGKAKSHKRSESSISSIAPTTTSSSTSSAATSFSSPSSTTAFSLNASPANQFPPSQPFYSFAAPYSTTASPYGNSTFSTQAQAQAAYFQMQYQMQLQAQAQWQMQMQANARMQAGIAQGYPMFPPLPLVPHSSPATPTAVMHSRAKSVPYTEPKRITVPITGVAGIRHV</sequence>
<feature type="compositionally biased region" description="Basic residues" evidence="1">
    <location>
        <begin position="431"/>
        <end position="442"/>
    </location>
</feature>
<feature type="region of interest" description="Disordered" evidence="1">
    <location>
        <begin position="422"/>
        <end position="474"/>
    </location>
</feature>
<gene>
    <name evidence="2" type="ORF">EUX98_g8817</name>
</gene>
<proteinExistence type="predicted"/>
<name>A0A4V3XFX7_9APHY</name>
<feature type="region of interest" description="Disordered" evidence="1">
    <location>
        <begin position="306"/>
        <end position="325"/>
    </location>
</feature>
<protein>
    <submittedName>
        <fullName evidence="2">Uncharacterized protein</fullName>
    </submittedName>
</protein>
<dbReference type="AlphaFoldDB" id="A0A4V3XFX7"/>
<reference evidence="2 3" key="1">
    <citation type="submission" date="2019-02" db="EMBL/GenBank/DDBJ databases">
        <title>Genome sequencing of the rare red list fungi Antrodiella citrinella (Flaviporus citrinellus).</title>
        <authorList>
            <person name="Buettner E."/>
            <person name="Kellner H."/>
        </authorList>
    </citation>
    <scope>NUCLEOTIDE SEQUENCE [LARGE SCALE GENOMIC DNA]</scope>
    <source>
        <strain evidence="2 3">DSM 108506</strain>
    </source>
</reference>
<dbReference type="Proteomes" id="UP000308730">
    <property type="component" value="Unassembled WGS sequence"/>
</dbReference>
<evidence type="ECO:0000313" key="3">
    <source>
        <dbReference type="Proteomes" id="UP000308730"/>
    </source>
</evidence>
<feature type="compositionally biased region" description="Low complexity" evidence="1">
    <location>
        <begin position="446"/>
        <end position="474"/>
    </location>
</feature>
<dbReference type="EMBL" id="SGPM01000551">
    <property type="protein sequence ID" value="THH19223.1"/>
    <property type="molecule type" value="Genomic_DNA"/>
</dbReference>